<dbReference type="OrthoDB" id="329551at2157"/>
<dbReference type="EMBL" id="CP003243">
    <property type="protein sequence ID" value="AFD00905.1"/>
    <property type="molecule type" value="Genomic_DNA"/>
</dbReference>
<feature type="transmembrane region" description="Helical" evidence="5">
    <location>
        <begin position="26"/>
        <end position="44"/>
    </location>
</feature>
<dbReference type="STRING" id="1041930.Mtc_2168"/>
<protein>
    <submittedName>
        <fullName evidence="6">Membrane protein</fullName>
    </submittedName>
</protein>
<dbReference type="GeneID" id="11972326"/>
<keyword evidence="3 5" id="KW-1133">Transmembrane helix</keyword>
<dbReference type="AlphaFoldDB" id="H8I887"/>
<accession>H8I887</accession>
<keyword evidence="2 5" id="KW-0812">Transmembrane</keyword>
<name>H8I887_METCZ</name>
<dbReference type="Proteomes" id="UP000005233">
    <property type="component" value="Chromosome"/>
</dbReference>
<organism evidence="6 7">
    <name type="scientific">Methanocella conradii (strain DSM 24694 / JCM 17849 / CGMCC 1.5162 / HZ254)</name>
    <dbReference type="NCBI Taxonomy" id="1041930"/>
    <lineage>
        <taxon>Archaea</taxon>
        <taxon>Methanobacteriati</taxon>
        <taxon>Methanobacteriota</taxon>
        <taxon>Stenosarchaea group</taxon>
        <taxon>Methanomicrobia</taxon>
        <taxon>Methanocellales</taxon>
        <taxon>Methanocellaceae</taxon>
        <taxon>Methanocella</taxon>
    </lineage>
</organism>
<evidence type="ECO:0000256" key="1">
    <source>
        <dbReference type="ARBA" id="ARBA00004141"/>
    </source>
</evidence>
<evidence type="ECO:0000256" key="3">
    <source>
        <dbReference type="ARBA" id="ARBA00022989"/>
    </source>
</evidence>
<evidence type="ECO:0000256" key="5">
    <source>
        <dbReference type="SAM" id="Phobius"/>
    </source>
</evidence>
<keyword evidence="4 5" id="KW-0472">Membrane</keyword>
<dbReference type="KEGG" id="mez:Mtc_2168"/>
<evidence type="ECO:0000313" key="6">
    <source>
        <dbReference type="EMBL" id="AFD00905.1"/>
    </source>
</evidence>
<evidence type="ECO:0000313" key="7">
    <source>
        <dbReference type="Proteomes" id="UP000005233"/>
    </source>
</evidence>
<feature type="transmembrane region" description="Helical" evidence="5">
    <location>
        <begin position="56"/>
        <end position="89"/>
    </location>
</feature>
<dbReference type="RefSeq" id="WP_014406736.1">
    <property type="nucleotide sequence ID" value="NC_017034.1"/>
</dbReference>
<proteinExistence type="predicted"/>
<sequence length="115" mass="12589">MADQAPTASAGIPDVGATDDERLKGAIAYVLTWLTGILILVMAGESRFLKFHAWQSIVYGVILTIVCVLLSFRCIGTIIGLLGWLYVLYGAYLIYTGKPFYIPVVADFVKNNLTK</sequence>
<reference evidence="6 7" key="1">
    <citation type="journal article" date="2012" name="J. Bacteriol.">
        <title>Complete genome sequence of a thermophilic methanogen, Methanocella conradii HZ254, isolated from Chinese rice field soil.</title>
        <authorList>
            <person name="Lu Z."/>
            <person name="Lu Y."/>
        </authorList>
    </citation>
    <scope>NUCLEOTIDE SEQUENCE [LARGE SCALE GENOMIC DNA]</scope>
    <source>
        <strain evidence="7">DSM 24694 / JCM 17849 / CGMCC 1.5162 / HZ254</strain>
    </source>
</reference>
<dbReference type="eggNOG" id="arCOG04344">
    <property type="taxonomic scope" value="Archaea"/>
</dbReference>
<dbReference type="PANTHER" id="PTHR36460">
    <property type="entry name" value="UPF0132 DOMAIN PROTEIN (AFU_ORTHOLOGUE AFUA_3G10255)"/>
    <property type="match status" value="1"/>
</dbReference>
<comment type="subcellular location">
    <subcellularLocation>
        <location evidence="1">Membrane</location>
        <topology evidence="1">Multi-pass membrane protein</topology>
    </subcellularLocation>
</comment>
<dbReference type="HOGENOM" id="CLU_095018_3_0_2"/>
<dbReference type="PANTHER" id="PTHR36460:SF1">
    <property type="entry name" value="UPF0132 DOMAIN PROTEIN (AFU_ORTHOLOGUE AFUA_3G10255)"/>
    <property type="match status" value="1"/>
</dbReference>
<gene>
    <name evidence="6" type="ordered locus">Mtc_2168</name>
</gene>
<dbReference type="GO" id="GO:0016020">
    <property type="term" value="C:membrane"/>
    <property type="evidence" value="ECO:0007669"/>
    <property type="project" value="UniProtKB-SubCell"/>
</dbReference>
<evidence type="ECO:0000256" key="2">
    <source>
        <dbReference type="ARBA" id="ARBA00022692"/>
    </source>
</evidence>
<evidence type="ECO:0000256" key="4">
    <source>
        <dbReference type="ARBA" id="ARBA00023136"/>
    </source>
</evidence>
<keyword evidence="7" id="KW-1185">Reference proteome</keyword>